<evidence type="ECO:0000313" key="4">
    <source>
        <dbReference type="EMBL" id="PYC74024.1"/>
    </source>
</evidence>
<evidence type="ECO:0000256" key="2">
    <source>
        <dbReference type="ARBA" id="ARBA00022448"/>
    </source>
</evidence>
<dbReference type="GO" id="GO:0015768">
    <property type="term" value="P:maltose transport"/>
    <property type="evidence" value="ECO:0007669"/>
    <property type="project" value="TreeGrafter"/>
</dbReference>
<dbReference type="SUPFAM" id="SSF53850">
    <property type="entry name" value="Periplasmic binding protein-like II"/>
    <property type="match status" value="1"/>
</dbReference>
<dbReference type="GO" id="GO:1901982">
    <property type="term" value="F:maltose binding"/>
    <property type="evidence" value="ECO:0007669"/>
    <property type="project" value="TreeGrafter"/>
</dbReference>
<dbReference type="PANTHER" id="PTHR30061">
    <property type="entry name" value="MALTOSE-BINDING PERIPLASMIC PROTEIN"/>
    <property type="match status" value="1"/>
</dbReference>
<accession>A0A2V4NWM1</accession>
<dbReference type="EMBL" id="PYBW01000097">
    <property type="protein sequence ID" value="PYC74024.1"/>
    <property type="molecule type" value="Genomic_DNA"/>
</dbReference>
<keyword evidence="3" id="KW-0732">Signal</keyword>
<dbReference type="Pfam" id="PF01547">
    <property type="entry name" value="SBP_bac_1"/>
    <property type="match status" value="1"/>
</dbReference>
<comment type="caution">
    <text evidence="4">The sequence shown here is derived from an EMBL/GenBank/DDBJ whole genome shotgun (WGS) entry which is preliminary data.</text>
</comment>
<dbReference type="CDD" id="cd14748">
    <property type="entry name" value="PBP2_UgpB"/>
    <property type="match status" value="1"/>
</dbReference>
<evidence type="ECO:0000256" key="3">
    <source>
        <dbReference type="ARBA" id="ARBA00022729"/>
    </source>
</evidence>
<protein>
    <submittedName>
        <fullName evidence="4">ABC transporter substrate-binding protein</fullName>
    </submittedName>
</protein>
<reference evidence="4 5" key="1">
    <citation type="submission" date="2018-03" db="EMBL/GenBank/DDBJ databases">
        <title>Bioinformatic expansion and discovery of thiopeptide antibiotics.</title>
        <authorList>
            <person name="Schwalen C.J."/>
            <person name="Hudson G.A."/>
            <person name="Mitchell D.A."/>
        </authorList>
    </citation>
    <scope>NUCLEOTIDE SEQUENCE [LARGE SCALE GENOMIC DNA]</scope>
    <source>
        <strain evidence="4 5">ATCC 21389</strain>
    </source>
</reference>
<evidence type="ECO:0000256" key="1">
    <source>
        <dbReference type="ARBA" id="ARBA00008520"/>
    </source>
</evidence>
<dbReference type="PANTHER" id="PTHR30061:SF50">
    <property type="entry name" value="MALTOSE_MALTODEXTRIN-BINDING PERIPLASMIC PROTEIN"/>
    <property type="match status" value="1"/>
</dbReference>
<dbReference type="GO" id="GO:0055052">
    <property type="term" value="C:ATP-binding cassette (ABC) transporter complex, substrate-binding subunit-containing"/>
    <property type="evidence" value="ECO:0007669"/>
    <property type="project" value="TreeGrafter"/>
</dbReference>
<dbReference type="GO" id="GO:0042956">
    <property type="term" value="P:maltodextrin transmembrane transport"/>
    <property type="evidence" value="ECO:0007669"/>
    <property type="project" value="TreeGrafter"/>
</dbReference>
<name>A0A2V4NWM1_9ACTN</name>
<gene>
    <name evidence="4" type="ORF">C7C46_24770</name>
</gene>
<evidence type="ECO:0000313" key="5">
    <source>
        <dbReference type="Proteomes" id="UP000248039"/>
    </source>
</evidence>
<organism evidence="4 5">
    <name type="scientific">Streptomyces tateyamensis</name>
    <dbReference type="NCBI Taxonomy" id="565073"/>
    <lineage>
        <taxon>Bacteria</taxon>
        <taxon>Bacillati</taxon>
        <taxon>Actinomycetota</taxon>
        <taxon>Actinomycetes</taxon>
        <taxon>Kitasatosporales</taxon>
        <taxon>Streptomycetaceae</taxon>
        <taxon>Streptomyces</taxon>
    </lineage>
</organism>
<sequence length="462" mass="48998">MTPAPVPSGVPVSVHRRSLGHRPVAAVALAAATALLAGACTGSNSGSGNDASASGKDVTITFWHGWSQDNETKAINDNIANFEKAHPNIHVKVVANITDDKIDQALRAGGPDAPDVVSSFTTDNVGKFCNSKAWVDLGPLLKKDKIDPAATFPAPMLKYTQFQGDQCSLPLLADAFGLYYNKKAFAAAGITAPPKTLSEFDADAVKLTVANADGYQQLGFMPNYHGYETAPAHYLGQWGTEYFGSDGKSNLAGDPTVTSMLTWQKNLIGKLGGFDKLEKFRTSFGDEFSAKNPFETGQVAMALDGEWRTASLQADKPDIDWATAPFPVPDAQADSYGRGYQTGTIVGIARSSQKQAAAWELVKYLTTDTDAVVSFANAIHNVPSTLAALSSPKLDSDPNFKVFLDIARNPHSSTTPASINGGAYQVSLQNLAYDVEAGKQNDLKAGLSATDKEIDAAVDQAK</sequence>
<dbReference type="OrthoDB" id="9795467at2"/>
<keyword evidence="2" id="KW-0813">Transport</keyword>
<dbReference type="Gene3D" id="3.40.190.10">
    <property type="entry name" value="Periplasmic binding protein-like II"/>
    <property type="match status" value="2"/>
</dbReference>
<dbReference type="AlphaFoldDB" id="A0A2V4NWM1"/>
<proteinExistence type="inferred from homology"/>
<dbReference type="Proteomes" id="UP000248039">
    <property type="component" value="Unassembled WGS sequence"/>
</dbReference>
<dbReference type="InterPro" id="IPR006059">
    <property type="entry name" value="SBP"/>
</dbReference>
<keyword evidence="5" id="KW-1185">Reference proteome</keyword>
<comment type="similarity">
    <text evidence="1">Belongs to the bacterial solute-binding protein 1 family.</text>
</comment>